<comment type="subunit">
    <text evidence="6">Part of the 50S ribosomal subunit.</text>
</comment>
<feature type="domain" description="Large ribosomal subunit protein uL6 alpha-beta" evidence="9">
    <location>
        <begin position="90"/>
        <end position="163"/>
    </location>
</feature>
<accession>A0A1M6S041</accession>
<dbReference type="InterPro" id="IPR000702">
    <property type="entry name" value="Ribosomal_uL6-like"/>
</dbReference>
<evidence type="ECO:0000256" key="3">
    <source>
        <dbReference type="ARBA" id="ARBA00022884"/>
    </source>
</evidence>
<evidence type="ECO:0000259" key="9">
    <source>
        <dbReference type="Pfam" id="PF00347"/>
    </source>
</evidence>
<dbReference type="Pfam" id="PF00347">
    <property type="entry name" value="Ribosomal_L6"/>
    <property type="match status" value="2"/>
</dbReference>
<dbReference type="InterPro" id="IPR020040">
    <property type="entry name" value="Ribosomal_uL6_a/b-dom"/>
</dbReference>
<dbReference type="PRINTS" id="PR00059">
    <property type="entry name" value="RIBOSOMALL6"/>
</dbReference>
<evidence type="ECO:0000256" key="2">
    <source>
        <dbReference type="ARBA" id="ARBA00022730"/>
    </source>
</evidence>
<keyword evidence="11" id="KW-1185">Reference proteome</keyword>
<dbReference type="NCBIfam" id="TIGR03654">
    <property type="entry name" value="L6_bact"/>
    <property type="match status" value="1"/>
</dbReference>
<dbReference type="SUPFAM" id="SSF56053">
    <property type="entry name" value="Ribosomal protein L6"/>
    <property type="match status" value="2"/>
</dbReference>
<dbReference type="STRING" id="381751.SAMN05444391_0830"/>
<dbReference type="PANTHER" id="PTHR11655">
    <property type="entry name" value="60S/50S RIBOSOMAL PROTEIN L6/L9"/>
    <property type="match status" value="1"/>
</dbReference>
<dbReference type="PIRSF" id="PIRSF002162">
    <property type="entry name" value="Ribosomal_L6"/>
    <property type="match status" value="1"/>
</dbReference>
<dbReference type="PANTHER" id="PTHR11655:SF14">
    <property type="entry name" value="LARGE RIBOSOMAL SUBUNIT PROTEIN UL6M"/>
    <property type="match status" value="1"/>
</dbReference>
<dbReference type="FunFam" id="3.90.930.12:FF:000002">
    <property type="entry name" value="50S ribosomal protein L6"/>
    <property type="match status" value="1"/>
</dbReference>
<evidence type="ECO:0000313" key="10">
    <source>
        <dbReference type="EMBL" id="SHK38134.1"/>
    </source>
</evidence>
<dbReference type="HAMAP" id="MF_01365_B">
    <property type="entry name" value="Ribosomal_uL6_B"/>
    <property type="match status" value="1"/>
</dbReference>
<dbReference type="EMBL" id="LT670846">
    <property type="protein sequence ID" value="SHK38134.1"/>
    <property type="molecule type" value="Genomic_DNA"/>
</dbReference>
<keyword evidence="5 6" id="KW-0687">Ribonucleoprotein</keyword>
<comment type="function">
    <text evidence="6 8">This protein binds to the 23S rRNA, and is important in its secondary structure. It is located near the subunit interface in the base of the L7/L12 stalk, and near the tRNA binding site of the peptidyltransferase center.</text>
</comment>
<comment type="similarity">
    <text evidence="1 6 7">Belongs to the universal ribosomal protein uL6 family.</text>
</comment>
<dbReference type="GO" id="GO:0022625">
    <property type="term" value="C:cytosolic large ribosomal subunit"/>
    <property type="evidence" value="ECO:0007669"/>
    <property type="project" value="UniProtKB-UniRule"/>
</dbReference>
<organism evidence="10 11">
    <name type="scientific">Thermocrinis minervae</name>
    <dbReference type="NCBI Taxonomy" id="381751"/>
    <lineage>
        <taxon>Bacteria</taxon>
        <taxon>Pseudomonadati</taxon>
        <taxon>Aquificota</taxon>
        <taxon>Aquificia</taxon>
        <taxon>Aquificales</taxon>
        <taxon>Aquificaceae</taxon>
        <taxon>Thermocrinis</taxon>
    </lineage>
</organism>
<evidence type="ECO:0000256" key="4">
    <source>
        <dbReference type="ARBA" id="ARBA00022980"/>
    </source>
</evidence>
<dbReference type="AlphaFoldDB" id="A0A1M6S041"/>
<evidence type="ECO:0000313" key="11">
    <source>
        <dbReference type="Proteomes" id="UP000189810"/>
    </source>
</evidence>
<dbReference type="GO" id="GO:0002181">
    <property type="term" value="P:cytoplasmic translation"/>
    <property type="evidence" value="ECO:0007669"/>
    <property type="project" value="TreeGrafter"/>
</dbReference>
<dbReference type="OrthoDB" id="9805007at2"/>
<keyword evidence="3 6" id="KW-0694">RNA-binding</keyword>
<dbReference type="FunFam" id="3.90.930.12:FF:000001">
    <property type="entry name" value="50S ribosomal protein L6"/>
    <property type="match status" value="1"/>
</dbReference>
<protein>
    <recommendedName>
        <fullName evidence="6">Large ribosomal subunit protein uL6</fullName>
    </recommendedName>
</protein>
<dbReference type="PROSITE" id="PS00525">
    <property type="entry name" value="RIBOSOMAL_L6_1"/>
    <property type="match status" value="1"/>
</dbReference>
<evidence type="ECO:0000256" key="5">
    <source>
        <dbReference type="ARBA" id="ARBA00023274"/>
    </source>
</evidence>
<dbReference type="InterPro" id="IPR019906">
    <property type="entry name" value="Ribosomal_uL6_bac-type"/>
</dbReference>
<dbReference type="Gene3D" id="3.90.930.12">
    <property type="entry name" value="Ribosomal protein L6, alpha-beta domain"/>
    <property type="match status" value="2"/>
</dbReference>
<evidence type="ECO:0000256" key="1">
    <source>
        <dbReference type="ARBA" id="ARBA00009356"/>
    </source>
</evidence>
<evidence type="ECO:0000256" key="8">
    <source>
        <dbReference type="RuleBase" id="RU003870"/>
    </source>
</evidence>
<keyword evidence="2 6" id="KW-0699">rRNA-binding</keyword>
<evidence type="ECO:0000256" key="7">
    <source>
        <dbReference type="RuleBase" id="RU003869"/>
    </source>
</evidence>
<dbReference type="Proteomes" id="UP000189810">
    <property type="component" value="Chromosome I"/>
</dbReference>
<dbReference type="GO" id="GO:0019843">
    <property type="term" value="F:rRNA binding"/>
    <property type="evidence" value="ECO:0007669"/>
    <property type="project" value="UniProtKB-UniRule"/>
</dbReference>
<proteinExistence type="inferred from homology"/>
<dbReference type="InterPro" id="IPR036789">
    <property type="entry name" value="Ribosomal_uL6-like_a/b-dom_sf"/>
</dbReference>
<dbReference type="InterPro" id="IPR002358">
    <property type="entry name" value="Ribosomal_uL6_CS"/>
</dbReference>
<evidence type="ECO:0000256" key="6">
    <source>
        <dbReference type="HAMAP-Rule" id="MF_01365"/>
    </source>
</evidence>
<dbReference type="GO" id="GO:0003735">
    <property type="term" value="F:structural constituent of ribosome"/>
    <property type="evidence" value="ECO:0007669"/>
    <property type="project" value="UniProtKB-UniRule"/>
</dbReference>
<feature type="domain" description="Large ribosomal subunit protein uL6 alpha-beta" evidence="9">
    <location>
        <begin position="11"/>
        <end position="82"/>
    </location>
</feature>
<reference evidence="10 11" key="1">
    <citation type="submission" date="2016-11" db="EMBL/GenBank/DDBJ databases">
        <authorList>
            <person name="Jaros S."/>
            <person name="Januszkiewicz K."/>
            <person name="Wedrychowicz H."/>
        </authorList>
    </citation>
    <scope>NUCLEOTIDE SEQUENCE [LARGE SCALE GENOMIC DNA]</scope>
    <source>
        <strain evidence="10 11">DSM 19557</strain>
    </source>
</reference>
<gene>
    <name evidence="6" type="primary">rplF</name>
    <name evidence="10" type="ORF">SAMN05444391_0830</name>
</gene>
<dbReference type="RefSeq" id="WP_079653969.1">
    <property type="nucleotide sequence ID" value="NZ_LT670846.1"/>
</dbReference>
<name>A0A1M6S041_9AQUI</name>
<sequence>MSRIGKAPIEIPSNVKVSIANGVITVEGPKGKLSMNVHPDMKVIQEGNVIRVERPSDDPFHRALHGTTAALIRNMIKGVTEGYTVVLEVVGLGYKAAVKGNNLELNLGYSHPIVYPIPPGIKIEVKENKIYVSGIDKQLVGQVAAEIRSFRKPDAYKGKGIRYEGEVIKLKAGKAAGKGKK</sequence>
<keyword evidence="4 6" id="KW-0689">Ribosomal protein</keyword>